<dbReference type="AlphaFoldDB" id="A0AA35CJG8"/>
<dbReference type="SUPFAM" id="SSF64307">
    <property type="entry name" value="SirA-like"/>
    <property type="match status" value="1"/>
</dbReference>
<evidence type="ECO:0000313" key="3">
    <source>
        <dbReference type="Proteomes" id="UP001163687"/>
    </source>
</evidence>
<dbReference type="Pfam" id="PF10006">
    <property type="entry name" value="DUF2249"/>
    <property type="match status" value="1"/>
</dbReference>
<dbReference type="Proteomes" id="UP001163687">
    <property type="component" value="Chromosome"/>
</dbReference>
<gene>
    <name evidence="2" type="ORF">caldi_13220</name>
</gene>
<evidence type="ECO:0000259" key="1">
    <source>
        <dbReference type="Pfam" id="PF10006"/>
    </source>
</evidence>
<feature type="domain" description="DUF2249" evidence="1">
    <location>
        <begin position="11"/>
        <end position="79"/>
    </location>
</feature>
<reference evidence="2" key="1">
    <citation type="submission" date="2022-03" db="EMBL/GenBank/DDBJ databases">
        <title>Complete genome sequence of Caldinitratiruptor microaerophilus.</title>
        <authorList>
            <person name="Mukaiyama R."/>
            <person name="Nishiyama T."/>
            <person name="Ueda K."/>
        </authorList>
    </citation>
    <scope>NUCLEOTIDE SEQUENCE</scope>
    <source>
        <strain evidence="2">JCM 16183</strain>
    </source>
</reference>
<name>A0AA35CJG8_9FIRM</name>
<keyword evidence="3" id="KW-1185">Reference proteome</keyword>
<dbReference type="RefSeq" id="WP_264844300.1">
    <property type="nucleotide sequence ID" value="NZ_AP025628.1"/>
</dbReference>
<evidence type="ECO:0000313" key="2">
    <source>
        <dbReference type="EMBL" id="BDG60232.1"/>
    </source>
</evidence>
<accession>A0AA35CJG8</accession>
<protein>
    <recommendedName>
        <fullName evidence="1">DUF2249 domain-containing protein</fullName>
    </recommendedName>
</protein>
<dbReference type="KEGG" id="cmic:caldi_13220"/>
<sequence>MAKPPAGPQVVLDVRHYHAQGREPFGDIMAAVQNLQPGQVFVLLNTFEPFPLYRVMEQMGFQHHAEQTPEGDWRITFWKGTQA</sequence>
<dbReference type="InterPro" id="IPR036868">
    <property type="entry name" value="TusA-like_sf"/>
</dbReference>
<proteinExistence type="predicted"/>
<dbReference type="EMBL" id="AP025628">
    <property type="protein sequence ID" value="BDG60232.1"/>
    <property type="molecule type" value="Genomic_DNA"/>
</dbReference>
<organism evidence="2 3">
    <name type="scientific">Caldinitratiruptor microaerophilus</name>
    <dbReference type="NCBI Taxonomy" id="671077"/>
    <lineage>
        <taxon>Bacteria</taxon>
        <taxon>Bacillati</taxon>
        <taxon>Bacillota</taxon>
        <taxon>Clostridia</taxon>
        <taxon>Eubacteriales</taxon>
        <taxon>Symbiobacteriaceae</taxon>
        <taxon>Caldinitratiruptor</taxon>
    </lineage>
</organism>
<dbReference type="InterPro" id="IPR018720">
    <property type="entry name" value="DUF2249"/>
</dbReference>